<evidence type="ECO:0000256" key="7">
    <source>
        <dbReference type="ARBA" id="ARBA00023295"/>
    </source>
</evidence>
<evidence type="ECO:0000256" key="5">
    <source>
        <dbReference type="ARBA" id="ARBA00022801"/>
    </source>
</evidence>
<feature type="domain" description="Beta-galactosidase trimerisation" evidence="14">
    <location>
        <begin position="438"/>
        <end position="641"/>
    </location>
</feature>
<dbReference type="GO" id="GO:0006012">
    <property type="term" value="P:galactose metabolic process"/>
    <property type="evidence" value="ECO:0007669"/>
    <property type="project" value="InterPro"/>
</dbReference>
<dbReference type="GO" id="GO:0009341">
    <property type="term" value="C:beta-galactosidase complex"/>
    <property type="evidence" value="ECO:0007669"/>
    <property type="project" value="InterPro"/>
</dbReference>
<dbReference type="InterPro" id="IPR013780">
    <property type="entry name" value="Glyco_hydro_b"/>
</dbReference>
<gene>
    <name evidence="16" type="ORF">SAMN05216192_12152</name>
</gene>
<name>A0A1G8VJM8_9BACL</name>
<keyword evidence="7 8" id="KW-0326">Glycosidase</keyword>
<feature type="binding site" evidence="11">
    <location>
        <position position="198"/>
    </location>
    <ligand>
        <name>Zn(2+)</name>
        <dbReference type="ChEBI" id="CHEBI:29105"/>
    </ligand>
</feature>
<dbReference type="Pfam" id="PF08532">
    <property type="entry name" value="Glyco_hydro_42M"/>
    <property type="match status" value="1"/>
</dbReference>
<reference evidence="17" key="1">
    <citation type="submission" date="2016-10" db="EMBL/GenBank/DDBJ databases">
        <authorList>
            <person name="Varghese N."/>
            <person name="Submissions S."/>
        </authorList>
    </citation>
    <scope>NUCLEOTIDE SEQUENCE [LARGE SCALE GENOMIC DNA]</scope>
    <source>
        <strain evidence="17">CGMCC 1.11012</strain>
    </source>
</reference>
<evidence type="ECO:0000256" key="12">
    <source>
        <dbReference type="SAM" id="MobiDB-lite"/>
    </source>
</evidence>
<dbReference type="Gene3D" id="2.60.40.1180">
    <property type="entry name" value="Golgi alpha-mannosidase II"/>
    <property type="match status" value="1"/>
</dbReference>
<feature type="region of interest" description="Disordered" evidence="12">
    <location>
        <begin position="1"/>
        <end position="23"/>
    </location>
</feature>
<evidence type="ECO:0000256" key="2">
    <source>
        <dbReference type="ARBA" id="ARBA00005940"/>
    </source>
</evidence>
<dbReference type="AlphaFoldDB" id="A0A1G8VJM8"/>
<feature type="active site" description="Proton donor" evidence="9">
    <location>
        <position position="192"/>
    </location>
</feature>
<dbReference type="InterPro" id="IPR017853">
    <property type="entry name" value="GH"/>
</dbReference>
<dbReference type="Pfam" id="PF08533">
    <property type="entry name" value="Glyco_hydro_42C"/>
    <property type="match status" value="1"/>
</dbReference>
<feature type="binding site" evidence="11">
    <location>
        <position position="203"/>
    </location>
    <ligand>
        <name>Zn(2+)</name>
        <dbReference type="ChEBI" id="CHEBI:29105"/>
    </ligand>
</feature>
<dbReference type="STRING" id="1174501.SAMN05216192_12152"/>
<dbReference type="RefSeq" id="WP_244157746.1">
    <property type="nucleotide sequence ID" value="NZ_CBCSKY010000021.1"/>
</dbReference>
<proteinExistence type="inferred from homology"/>
<dbReference type="Pfam" id="PF02449">
    <property type="entry name" value="Glyco_hydro_42"/>
    <property type="match status" value="1"/>
</dbReference>
<feature type="binding site" evidence="10">
    <location>
        <position position="153"/>
    </location>
    <ligand>
        <name>substrate</name>
    </ligand>
</feature>
<feature type="active site" description="Nucleophile" evidence="9">
    <location>
        <position position="348"/>
    </location>
</feature>
<dbReference type="SUPFAM" id="SSF51445">
    <property type="entry name" value="(Trans)glycosidases"/>
    <property type="match status" value="1"/>
</dbReference>
<dbReference type="Proteomes" id="UP000199050">
    <property type="component" value="Unassembled WGS sequence"/>
</dbReference>
<dbReference type="Gene3D" id="3.20.20.80">
    <property type="entry name" value="Glycosidases"/>
    <property type="match status" value="1"/>
</dbReference>
<dbReference type="InterPro" id="IPR013739">
    <property type="entry name" value="Beta_galactosidase_C"/>
</dbReference>
<evidence type="ECO:0000259" key="15">
    <source>
        <dbReference type="Pfam" id="PF08533"/>
    </source>
</evidence>
<dbReference type="InterPro" id="IPR013738">
    <property type="entry name" value="Beta_galactosidase_Trimer"/>
</dbReference>
<dbReference type="GO" id="GO:0004565">
    <property type="term" value="F:beta-galactosidase activity"/>
    <property type="evidence" value="ECO:0007669"/>
    <property type="project" value="UniProtKB-EC"/>
</dbReference>
<keyword evidence="17" id="KW-1185">Reference proteome</keyword>
<feature type="binding site" evidence="10">
    <location>
        <position position="357"/>
    </location>
    <ligand>
        <name>substrate</name>
    </ligand>
</feature>
<dbReference type="InterPro" id="IPR029062">
    <property type="entry name" value="Class_I_gatase-like"/>
</dbReference>
<feature type="binding site" evidence="11">
    <location>
        <position position="200"/>
    </location>
    <ligand>
        <name>Zn(2+)</name>
        <dbReference type="ChEBI" id="CHEBI:29105"/>
    </ligand>
</feature>
<accession>A0A1G8VJM8</accession>
<evidence type="ECO:0000256" key="3">
    <source>
        <dbReference type="ARBA" id="ARBA00012756"/>
    </source>
</evidence>
<comment type="similarity">
    <text evidence="2 8">Belongs to the glycosyl hydrolase 42 family.</text>
</comment>
<evidence type="ECO:0000256" key="10">
    <source>
        <dbReference type="PIRSR" id="PIRSR001084-2"/>
    </source>
</evidence>
<dbReference type="SUPFAM" id="SSF52317">
    <property type="entry name" value="Class I glutamine amidotransferase-like"/>
    <property type="match status" value="1"/>
</dbReference>
<feature type="binding site" evidence="10">
    <location>
        <position position="191"/>
    </location>
    <ligand>
        <name>substrate</name>
    </ligand>
</feature>
<keyword evidence="5 8" id="KW-0378">Hydrolase</keyword>
<dbReference type="EMBL" id="FNDX01000021">
    <property type="protein sequence ID" value="SDJ66316.1"/>
    <property type="molecule type" value="Genomic_DNA"/>
</dbReference>
<feature type="domain" description="Beta-galactosidase C-terminal" evidence="15">
    <location>
        <begin position="650"/>
        <end position="706"/>
    </location>
</feature>
<dbReference type="PIRSF" id="PIRSF001084">
    <property type="entry name" value="B-galactosidase"/>
    <property type="match status" value="1"/>
</dbReference>
<evidence type="ECO:0000256" key="9">
    <source>
        <dbReference type="PIRSR" id="PIRSR001084-1"/>
    </source>
</evidence>
<dbReference type="EC" id="3.2.1.23" evidence="3 8"/>
<dbReference type="CDD" id="cd03143">
    <property type="entry name" value="A4_beta-galactosidase_middle_domain"/>
    <property type="match status" value="1"/>
</dbReference>
<evidence type="ECO:0000313" key="17">
    <source>
        <dbReference type="Proteomes" id="UP000199050"/>
    </source>
</evidence>
<feature type="binding site" evidence="11">
    <location>
        <position position="157"/>
    </location>
    <ligand>
        <name>Zn(2+)</name>
        <dbReference type="ChEBI" id="CHEBI:29105"/>
    </ligand>
</feature>
<protein>
    <recommendedName>
        <fullName evidence="3 8">Beta-galactosidase</fullName>
        <shortName evidence="8">Beta-gal</shortName>
        <ecNumber evidence="3 8">3.2.1.23</ecNumber>
    </recommendedName>
</protein>
<evidence type="ECO:0000259" key="13">
    <source>
        <dbReference type="Pfam" id="PF02449"/>
    </source>
</evidence>
<evidence type="ECO:0000259" key="14">
    <source>
        <dbReference type="Pfam" id="PF08532"/>
    </source>
</evidence>
<evidence type="ECO:0000256" key="1">
    <source>
        <dbReference type="ARBA" id="ARBA00001412"/>
    </source>
</evidence>
<dbReference type="PANTHER" id="PTHR36447">
    <property type="entry name" value="BETA-GALACTOSIDASE GANA"/>
    <property type="match status" value="1"/>
</dbReference>
<evidence type="ECO:0000256" key="4">
    <source>
        <dbReference type="ARBA" id="ARBA00022723"/>
    </source>
</evidence>
<sequence>MGMNSYGKEESGYIKGNSDYSRGLSEYSKEKSAYSREQGKFSGEKSDHSNVQIGVDYYPEHWDESLWEEDIKLMKETGVRVVRVAEFAWSRLEPSEGRFEFGWLDRAIDLLHRYGMQVVIGTPTATPPRWLTTAYPDVLPVFSDGQIYHPGVRGHRCYNSGSLRMYGTRIVEKLARHYSGHPAVIGWQTDNEFGMIDCHCDACNTAFRSWVQGKYGSLDRVNAEWGTVVWSGEYSDWNELTVPYGGSKFQNPSLLLDFQRFQWDAVVKFQQTQLEVLRTECPGHFVTHNFHSYPQRLDMYAVGADLDVASFDYYPNTSPDKQATTPYSGALSLDVTRGIKRSNFWIMEQLSGPPGCWMPMWRTPYPGFIRAYAWQSIARGADTVVHFRWRSAIAGAEQYWHGLIDHSNVPGRRFTEFAQLCSEVNQLSGKLKGTVLKAEVAILHSHEQKAALDIQPQAEGFDYYENIKQIHRALTKLGIGCDVIRAGEPLDGYKLVIAPSLYLLGEELAAQLEEYAIAGGTLILTNRTGVKNMDNVCVMQPLPGLLSRAAGVWVHEYDPIGGAAHVIRDEASDTFACSQWCDLLTPVTAEPIAWYNDDFYAGTPAITVNRFGKGEVYYFGTHAEERYWSGLLGSLAGRHGLRRFAGLPDGVQASVRSGENGSFLFLLNLSRTEQAVPLEKNYRCAFSGETRSGLLLLAPYGVEILELEG</sequence>
<evidence type="ECO:0000256" key="6">
    <source>
        <dbReference type="ARBA" id="ARBA00022833"/>
    </source>
</evidence>
<keyword evidence="4 11" id="KW-0479">Metal-binding</keyword>
<dbReference type="GO" id="GO:0046872">
    <property type="term" value="F:metal ion binding"/>
    <property type="evidence" value="ECO:0007669"/>
    <property type="project" value="UniProtKB-KW"/>
</dbReference>
<evidence type="ECO:0000256" key="11">
    <source>
        <dbReference type="PIRSR" id="PIRSR001084-3"/>
    </source>
</evidence>
<feature type="domain" description="Glycoside hydrolase family 42 N-terminal" evidence="13">
    <location>
        <begin position="56"/>
        <end position="427"/>
    </location>
</feature>
<evidence type="ECO:0000313" key="16">
    <source>
        <dbReference type="EMBL" id="SDJ66316.1"/>
    </source>
</evidence>
<evidence type="ECO:0000256" key="8">
    <source>
        <dbReference type="PIRNR" id="PIRNR001084"/>
    </source>
</evidence>
<keyword evidence="6 11" id="KW-0862">Zinc</keyword>
<dbReference type="PANTHER" id="PTHR36447:SF2">
    <property type="entry name" value="BETA-GALACTOSIDASE YESZ"/>
    <property type="match status" value="1"/>
</dbReference>
<dbReference type="InterPro" id="IPR013529">
    <property type="entry name" value="Glyco_hydro_42_N"/>
</dbReference>
<dbReference type="Gene3D" id="3.40.50.880">
    <property type="match status" value="1"/>
</dbReference>
<dbReference type="InterPro" id="IPR003476">
    <property type="entry name" value="Glyco_hydro_42"/>
</dbReference>
<organism evidence="16 17">
    <name type="scientific">Paenibacillus typhae</name>
    <dbReference type="NCBI Taxonomy" id="1174501"/>
    <lineage>
        <taxon>Bacteria</taxon>
        <taxon>Bacillati</taxon>
        <taxon>Bacillota</taxon>
        <taxon>Bacilli</taxon>
        <taxon>Bacillales</taxon>
        <taxon>Paenibacillaceae</taxon>
        <taxon>Paenibacillus</taxon>
    </lineage>
</organism>
<comment type="catalytic activity">
    <reaction evidence="1 8">
        <text>Hydrolysis of terminal non-reducing beta-D-galactose residues in beta-D-galactosides.</text>
        <dbReference type="EC" id="3.2.1.23"/>
    </reaction>
</comment>